<dbReference type="Gene3D" id="3.10.180.10">
    <property type="entry name" value="2,3-Dihydroxybiphenyl 1,2-Dioxygenase, domain 1"/>
    <property type="match status" value="2"/>
</dbReference>
<gene>
    <name evidence="2" type="ORF">EDM59_20865</name>
</gene>
<dbReference type="GO" id="GO:0051213">
    <property type="term" value="F:dioxygenase activity"/>
    <property type="evidence" value="ECO:0007669"/>
    <property type="project" value="UniProtKB-KW"/>
</dbReference>
<keyword evidence="2" id="KW-0560">Oxidoreductase</keyword>
<comment type="caution">
    <text evidence="2">The sequence shown here is derived from an EMBL/GenBank/DDBJ whole genome shotgun (WGS) entry which is preliminary data.</text>
</comment>
<dbReference type="PROSITE" id="PS51819">
    <property type="entry name" value="VOC"/>
    <property type="match status" value="2"/>
</dbReference>
<evidence type="ECO:0000259" key="1">
    <source>
        <dbReference type="PROSITE" id="PS51819"/>
    </source>
</evidence>
<keyword evidence="2" id="KW-0223">Dioxygenase</keyword>
<dbReference type="AlphaFoldDB" id="A0A3M8D4U3"/>
<dbReference type="PANTHER" id="PTHR36113:SF3">
    <property type="entry name" value="SLL5075 PROTEIN"/>
    <property type="match status" value="1"/>
</dbReference>
<feature type="domain" description="VOC" evidence="1">
    <location>
        <begin position="6"/>
        <end position="118"/>
    </location>
</feature>
<dbReference type="InterPro" id="IPR051332">
    <property type="entry name" value="Fosfomycin_Res_Enzymes"/>
</dbReference>
<protein>
    <submittedName>
        <fullName evidence="2">Glyoxalase/bleomycin resistance/extradiol dioxygenase family protein</fullName>
    </submittedName>
</protein>
<dbReference type="PANTHER" id="PTHR36113">
    <property type="entry name" value="LYASE, PUTATIVE-RELATED-RELATED"/>
    <property type="match status" value="1"/>
</dbReference>
<feature type="domain" description="VOC" evidence="1">
    <location>
        <begin position="135"/>
        <end position="248"/>
    </location>
</feature>
<dbReference type="RefSeq" id="WP_122925382.1">
    <property type="nucleotide sequence ID" value="NZ_RHHU01000012.1"/>
</dbReference>
<evidence type="ECO:0000313" key="3">
    <source>
        <dbReference type="Proteomes" id="UP000269573"/>
    </source>
</evidence>
<dbReference type="EMBL" id="RHHU01000012">
    <property type="protein sequence ID" value="RNB82601.1"/>
    <property type="molecule type" value="Genomic_DNA"/>
</dbReference>
<dbReference type="InterPro" id="IPR029068">
    <property type="entry name" value="Glyas_Bleomycin-R_OHBP_Dase"/>
</dbReference>
<sequence>MMKAFKLGYANFSVKNVDVMVQYYTHVMGYAVVERGEDGRVYLSNHIDHHHIVLTPAQDSALHSVGLQVKAEDSLDKIAEYLRREGFAAEYKTDAQPGVSEQIDVVDPSGTTVELYTDMALSGPGFQRAGILPTKLGHITIFAKDKDKTVGFYTQYLKFAITDRMEERVTFMTCNQDHHVLNFKVSDRTYMHHIAFELRDMIHMKNAHDLLTAEKIDIVWGPTRHTAGHNVASYHYDPEHFMIELFCDMDVFVPELGYFEPRPWHGDQPQKPKVWTAQEGLSRWETKFFMDLSKG</sequence>
<dbReference type="InterPro" id="IPR037523">
    <property type="entry name" value="VOC_core"/>
</dbReference>
<proteinExistence type="predicted"/>
<organism evidence="2 3">
    <name type="scientific">Brevibacillus nitrificans</name>
    <dbReference type="NCBI Taxonomy" id="651560"/>
    <lineage>
        <taxon>Bacteria</taxon>
        <taxon>Bacillati</taxon>
        <taxon>Bacillota</taxon>
        <taxon>Bacilli</taxon>
        <taxon>Bacillales</taxon>
        <taxon>Paenibacillaceae</taxon>
        <taxon>Brevibacillus</taxon>
    </lineage>
</organism>
<dbReference type="Pfam" id="PF00903">
    <property type="entry name" value="Glyoxalase"/>
    <property type="match status" value="2"/>
</dbReference>
<dbReference type="Proteomes" id="UP000269573">
    <property type="component" value="Unassembled WGS sequence"/>
</dbReference>
<evidence type="ECO:0000313" key="2">
    <source>
        <dbReference type="EMBL" id="RNB82601.1"/>
    </source>
</evidence>
<keyword evidence="3" id="KW-1185">Reference proteome</keyword>
<accession>A0A3M8D4U3</accession>
<dbReference type="SUPFAM" id="SSF54593">
    <property type="entry name" value="Glyoxalase/Bleomycin resistance protein/Dihydroxybiphenyl dioxygenase"/>
    <property type="match status" value="1"/>
</dbReference>
<dbReference type="InterPro" id="IPR004360">
    <property type="entry name" value="Glyas_Fos-R_dOase_dom"/>
</dbReference>
<reference evidence="2 3" key="1">
    <citation type="submission" date="2018-10" db="EMBL/GenBank/DDBJ databases">
        <title>Phylogenomics of Brevibacillus.</title>
        <authorList>
            <person name="Dunlap C."/>
        </authorList>
    </citation>
    <scope>NUCLEOTIDE SEQUENCE [LARGE SCALE GENOMIC DNA]</scope>
    <source>
        <strain evidence="2 3">JCM 15774</strain>
    </source>
</reference>
<name>A0A3M8D4U3_9BACL</name>